<name>A0A8H3L6Y6_9GLOM</name>
<protein>
    <submittedName>
        <fullName evidence="1">Uncharacterized protein</fullName>
    </submittedName>
</protein>
<gene>
    <name evidence="1" type="ORF">RCL2_000989600</name>
</gene>
<accession>A0A8H3L6Y6</accession>
<dbReference type="OrthoDB" id="2436604at2759"/>
<proteinExistence type="predicted"/>
<organism evidence="1 2">
    <name type="scientific">Rhizophagus clarus</name>
    <dbReference type="NCBI Taxonomy" id="94130"/>
    <lineage>
        <taxon>Eukaryota</taxon>
        <taxon>Fungi</taxon>
        <taxon>Fungi incertae sedis</taxon>
        <taxon>Mucoromycota</taxon>
        <taxon>Glomeromycotina</taxon>
        <taxon>Glomeromycetes</taxon>
        <taxon>Glomerales</taxon>
        <taxon>Glomeraceae</taxon>
        <taxon>Rhizophagus</taxon>
    </lineage>
</organism>
<comment type="caution">
    <text evidence="1">The sequence shown here is derived from an EMBL/GenBank/DDBJ whole genome shotgun (WGS) entry which is preliminary data.</text>
</comment>
<dbReference type="AlphaFoldDB" id="A0A8H3L6Y6"/>
<dbReference type="Proteomes" id="UP000615446">
    <property type="component" value="Unassembled WGS sequence"/>
</dbReference>
<evidence type="ECO:0000313" key="1">
    <source>
        <dbReference type="EMBL" id="GES82707.1"/>
    </source>
</evidence>
<evidence type="ECO:0000313" key="2">
    <source>
        <dbReference type="Proteomes" id="UP000615446"/>
    </source>
</evidence>
<dbReference type="EMBL" id="BLAL01000062">
    <property type="protein sequence ID" value="GES82707.1"/>
    <property type="molecule type" value="Genomic_DNA"/>
</dbReference>
<reference evidence="1" key="1">
    <citation type="submission" date="2019-10" db="EMBL/GenBank/DDBJ databases">
        <title>Conservation and host-specific expression of non-tandemly repeated heterogenous ribosome RNA gene in arbuscular mycorrhizal fungi.</title>
        <authorList>
            <person name="Maeda T."/>
            <person name="Kobayashi Y."/>
            <person name="Nakagawa T."/>
            <person name="Ezawa T."/>
            <person name="Yamaguchi K."/>
            <person name="Bino T."/>
            <person name="Nishimoto Y."/>
            <person name="Shigenobu S."/>
            <person name="Kawaguchi M."/>
        </authorList>
    </citation>
    <scope>NUCLEOTIDE SEQUENCE</scope>
    <source>
        <strain evidence="1">HR1</strain>
    </source>
</reference>
<sequence>MVSADNSDNDAEIWFKLAQFGKDGLFKGEKTFQELAALMVQIQEKKLQDKKMIGLHYTEYLKQFFCLLSESSCEYEIFRQMFAGMSIRSIRYIRAKESDIISNSELVYENILKVAQLTRALN</sequence>